<dbReference type="Gene3D" id="2.60.120.260">
    <property type="entry name" value="Galactose-binding domain-like"/>
    <property type="match status" value="1"/>
</dbReference>
<reference evidence="4" key="1">
    <citation type="submission" date="2023-02" db="EMBL/GenBank/DDBJ databases">
        <title>Tahibacter soli sp. nov. isolated from soil.</title>
        <authorList>
            <person name="Baek J.H."/>
            <person name="Lee J.K."/>
            <person name="Choi D.G."/>
            <person name="Jeon C.O."/>
        </authorList>
    </citation>
    <scope>NUCLEOTIDE SEQUENCE</scope>
    <source>
        <strain evidence="4">BL</strain>
    </source>
</reference>
<accession>A0A9X3YK33</accession>
<feature type="chain" id="PRO_5040887036" evidence="2">
    <location>
        <begin position="23"/>
        <end position="5786"/>
    </location>
</feature>
<evidence type="ECO:0000259" key="3">
    <source>
        <dbReference type="SMART" id="SM00060"/>
    </source>
</evidence>
<name>A0A9X3YK33_9GAMM</name>
<dbReference type="Pfam" id="PF13750">
    <property type="entry name" value="Big_3_3"/>
    <property type="match status" value="1"/>
</dbReference>
<dbReference type="InterPro" id="IPR011042">
    <property type="entry name" value="6-blade_b-propeller_TolB-like"/>
</dbReference>
<protein>
    <submittedName>
        <fullName evidence="4">CARDB domain-containing protein</fullName>
    </submittedName>
</protein>
<dbReference type="Pfam" id="PF07676">
    <property type="entry name" value="PD40"/>
    <property type="match status" value="1"/>
</dbReference>
<comment type="caution">
    <text evidence="4">The sequence shown here is derived from an EMBL/GenBank/DDBJ whole genome shotgun (WGS) entry which is preliminary data.</text>
</comment>
<dbReference type="EMBL" id="JAOVZO020000018">
    <property type="protein sequence ID" value="MDC8013747.1"/>
    <property type="molecule type" value="Genomic_DNA"/>
</dbReference>
<evidence type="ECO:0000313" key="4">
    <source>
        <dbReference type="EMBL" id="MDC8013747.1"/>
    </source>
</evidence>
<dbReference type="Gene3D" id="2.60.40.10">
    <property type="entry name" value="Immunoglobulins"/>
    <property type="match status" value="17"/>
</dbReference>
<dbReference type="InterPro" id="IPR008930">
    <property type="entry name" value="Terpenoid_cyclase/PrenylTrfase"/>
</dbReference>
<dbReference type="SUPFAM" id="SSF82171">
    <property type="entry name" value="DPP6 N-terminal domain-like"/>
    <property type="match status" value="2"/>
</dbReference>
<dbReference type="RefSeq" id="WP_263544603.1">
    <property type="nucleotide sequence ID" value="NZ_JAOVZO020000018.1"/>
</dbReference>
<proteinExistence type="predicted"/>
<evidence type="ECO:0000313" key="5">
    <source>
        <dbReference type="Proteomes" id="UP001139971"/>
    </source>
</evidence>
<gene>
    <name evidence="4" type="ORF">OD750_014490</name>
</gene>
<feature type="domain" description="Fibronectin type-III" evidence="3">
    <location>
        <begin position="3161"/>
        <end position="3234"/>
    </location>
</feature>
<dbReference type="InterPro" id="IPR022038">
    <property type="entry name" value="Ig-like_bact"/>
</dbReference>
<dbReference type="InterPro" id="IPR013783">
    <property type="entry name" value="Ig-like_fold"/>
</dbReference>
<organism evidence="4 5">
    <name type="scientific">Tahibacter soli</name>
    <dbReference type="NCBI Taxonomy" id="2983605"/>
    <lineage>
        <taxon>Bacteria</taxon>
        <taxon>Pseudomonadati</taxon>
        <taxon>Pseudomonadota</taxon>
        <taxon>Gammaproteobacteria</taxon>
        <taxon>Lysobacterales</taxon>
        <taxon>Rhodanobacteraceae</taxon>
        <taxon>Tahibacter</taxon>
    </lineage>
</organism>
<dbReference type="Proteomes" id="UP001139971">
    <property type="component" value="Unassembled WGS sequence"/>
</dbReference>
<evidence type="ECO:0000256" key="2">
    <source>
        <dbReference type="SAM" id="SignalP"/>
    </source>
</evidence>
<sequence>MRRLQRCAAALAVLVFTAGVAASEPALERCVEIAQPSKAGGNAPKTVWDAGDVGNVTIMEFAGDYARGQFAAREEVARNFYASHPDAYDFLIVFTTFEFETGGAIAFNNRVRNDVAGIGQPLYDHGASYGSAGRLQSYIDMAAMSRYAFDARDPRHETLLNTLAHELMHQWGANVAYRDESGANSTALLGQDAMHWSYFLDSDASVMYGSDWQRRPDGRYEAVAVRRRYSPLDLYVAGFAAAGEVPPMTLIRGGGDASALPQLGATVAGQGETVTIGQIVAANGARVPSAADAPKSFRAAMVLLTRRDETVSPQLVQSLEALRVRFQQRFAQMTDGRAHIRIFTESNKDDRPALPAVLQGSSPTPTPPGYAAAVAWLEARQADDGHWADRPATALRDTAAALRALEELAPQSSAIPRARQWIAGRAVASLDARAWLLVGTQANEHAVALASAQAADGGWGLAEGFATSPFDTATVAGALAQADPDHAAIAHALASLAPQQNADGSFGAATGGRGRVLPTLRAARLLQASAVPQHRDLARHAADWFAVRPGGSVGGGAGPTAPSLSETIEAYALVGRVPFATSVASAARAFVSREQASAGDWGGSVYLTATAALASLRDLRPNFAIAGALVATPAQPYDGDRVKLSAVVANRGNAASPPAVARWYDGDPAQGGMPIGEIALPAIVGGAQLRTEVEWDTGGRAGEHALRFVADPDAAVVETSEADNTAALALTVAGAPQQPDLQVVAADFAFDPPSLSTLPATVRLTGVVRNGGLAAVAGATLRLHAANRPAVALAQATLDVPARGSAPLDLTFAVADTGALALVLTADPDDAVAEARENNNTATLALVYGDSLDLDIGAADLALDGAAVAGRDVAFRVQVRNRGTLASPDAALHAQVEQNGTTSVVFDGLVPVPAGGTVERRFSWRAGAAGAAQLRVVVDGANQIPESREDNNSALLDFSVVAADRPDLAPVAATLEFTPTPALQGAPLLASLRVRNHGQDVTAPFVVGLYAGDPRIGSPRIGATTVAGLAGSAETVVAIAVADLDLAGNVSLFVEVDADRAVDELDEGNNIAVKPLQAIALPDPAATLAGIALTPSSPVGGEATSARVAVRNLGGQDARDVVVRLFEGDGGAGSVNLGDRTIALLPAGGGADVEWQWTLGANARAITAVVDPAGALRELSEANNRATLPFDVQSGALFASERYLSPNGDGVRDETALVVRLGGGAAATDVTIANGLGRVVRRYADVALDASGRAQAIWDGRDESGRIVPDGDYRVDVVGADGRSAGQTRVTVDNNRSSVLEAIHADRALTTPIPFNEPLVPPPGGASAAWLYGSARSPLERVNEALDQPVPVISAAWANRNNGNIHDFAFSPDGAQIAFTLQNRTTQQLRAMRADAMGLDAIRPLQSENDLVSRRVAGYFDANEILLERGGGSETDVFDARTSTIRPFRDLPLDDRVLTPAPLGVVVSTRWSQRTAYFAPRDTARPIVELEPETAPGSTTRYATSLSPDRSRALLHARLPLRETLTLVDFATGARRVLVDRPNDAFASPLLDGVGSVQELAYAWIAPRDEIAVVDGRLRRLLRFDADGAQIDDIALPLVERAGPYVLDPRDVFAHAFASTATPRYTEGCLSMPDAMRARSRLYDPVGESLFVHLVDIVGVRRYVGEDYALYLDGASQFVDVGFASRQVRDVGAGSPLGFALPADTGRYPLWPAACPDNRPVGWPELILGDGARLLSTGQVFSVSRGVSPQPLVRQIAEIWPDENRALADGAIRTSLLNGYALIRAQRVGPSLRLSGVAADRNFAYYEIDYARADAPGVWHALVPPTDSEVAPDEFTTWSPPDPGVYEVRLRVVDRAGNATTSTTRVTADRRSPIDGFALSSRYLSPNGDGLLDTVDVRFRVRDPVSLQLRVSDADGNVVRTEDLTFGAGDIGAQSVVWNGRNDAGVVVPDGRYRVALGDSDGVAIVDTVAPAVTATLDDAYRSYQSDPENSGHPGYVAATEPALHVAASDAVPLRYAVDAVSATDGTVVSLCSGVDCAKTTVSFRTYADASFRVAVTDAAGNRAVRDIARPPQRLVLAGFDDARYEQTRIPYEALPFGDAVNVGMNPPLLLDEVTPKVDLLVSPAMSSLRTVALQARLETPPDSPWTELAVATPRPLDCEEPPCAPHVAVELSSQSLARGNAYQARLVGERDDGSRVTSNKIAVRLGGIGMPRCEASRTGIRIVVDDFNAGTLREASVTFAPTGNASGTTVTLPAESIDESQAALGLPVHLRGFAMTAQAVDESGVRHRSLRAEPCEDIPGNIVMYDAIVSPVVQDRCDGEPSGRLLVTGYAVPQDPRSPVLPAFMRWTYIDGDTLEEVSTEPIDTYAEAPDFSFELDVSRWPEGTYPIHLEAGWRDDAGHVAWVPAESANAIVERAPPNIAIVRPADAERVCASRLLSDSRATLTTQTTMSHRLLVGQGAAPVSWECVSEVGADDGDTSVRDGCLDYARVRNIRATSQIAEPLGDIAPDVLAQRLRPFNGLASLQLKAFNWSGGTVCTTATVRIDADVALEQRAAPSRLIDIGGVATIGLAPFGSGGYTLASLRLRANEPLSVVAELERPTGAPVRLYENARADGDIDVDWNGLVDGAMAPDGGYTIRVSATDDCGQTKTLTYPLLVKNASPLVAFGAPAAGATIASAVVNIAGAIEDPILDRWTLEVADDAAPDAWQPIAGEALAMPRIGDYFPPLAAWSRGQRTGPVTFRLRAVDRLGNAAVATLPVVLGAPGKIVAAAAAQPPLFSPNADGVLDATRIELTLLRAANVAIRAHDAGGAIVATLYDGAAAAGSRGYPWNGAALPDGDYAIVIDAADPQGALAPEQARLPVAVDATAPAVAIVAPAGGYLRPAQPIAFSVEDAHLVEYVATLSRDGAIVATATGRDAGAATLVVPAGAAEGAYALRLAARDGAGNRAERTFDFMLDATAPTVDLIAPGDRAIVAAATPASVRGSAQDANLSTYTLSIASANADDWQTLASGTAAIDAAEILAWTPNRPDGDYRLRLRAEDRAGNTADAVRLVTVDGTPPVAAIAQPVDGAVVAGAFDVAGTATDAHFAEYRLSLLKTSALPGGTWSDVYVGTAPVDAARLAALNLPLPADDYTLRLTVKDRAGLAATAQVRVRIDAEPPPAPLALVGRVENNRDVRLAWNAVAAPDLAGYHVYRGGARITAAPVVPAQYADLDAPEGTQRYHVVAIDAAGNESAPSNTVTFALDRTAPAVALARPADGERVRGIVGIAGTAWSVGDFDEYRLILEPVAPPGAPVELRRSPLPVQSGALGDWNTQGYAEDARVRIRLEARDRSGNVASASVDLVVDNAAPAAPTGVVAAVATAPAAPCPTLAGTERDVRVCWNANVEGDLLGYLVYRDGALRNAPQPPPDDLRPFAVPDPAWLDEAVADGAHTYVIHAIDRAGNISDPSPPAELPALDFGPPDLDLAQPLPGTRFDRSVAIVATSEHRDIVEVRFAYRAASGGDWIDIGAPLAAEPYRATWTPGALPWGDYDIRAVARDAAGNVDPTPPVVRVVYADLTPPDAPTALTAHADGDAVALAWSAGTANDIAGYRIERRGDGDWEPLAGMPTNALAHTDTGRADGAWRYRAFAIDAYGNRSAASNVATANVFGLTLLQPYTPTRDASVALAGRSARTGTLSVRVENAQGGIDLAPATLDAQGTIGLTHALVAGANRFVLRVTDANGDRSRASDVRVDRGDAPAAPTGLAVQVNGYDVVASWNANAEPDVVGYRVFRRGTATLADGALGETPGASATTGWAPEAAIDGDPQTAWFFEHAFGAQPRDSDPALELAWSSPRLVVAANLAWQPVEGAATVELQAWSGHAWVTLASGAIAGNHTLLPSEPYRTDKVRVVVRGTGVAGTQRYDLAELALVERPLLDATTIADTLLDGRYDYRVSAVDAHGFESAPSAPAVADVGDAVAPDPVVLAGSLAGNAAQLTWTASASADVARYELRRDGGLVANVAANAPLAATDAGLANGAHTWIVVAFDAHDNASAPSNAVTLTVAGGGPGVPRNARVTAPAPGGMLDLAWEAGDGNAPATYVVRRAASTSGPFVEIARVSATVLRDAPLPNGVAAFYTIEAIDAFGNASGPSAPASGTPRDAQPPAQPRLTYPTVAGRALTTGASSTLVCGFAEPGSAVAIERDGLAVAGTTAAAVQTETSRLIGFGGDAFYPAPDGAHVAALGADDSLRIEDTRGGIAEPVAPVGWLVQWAVRGNALYYFDAASGAIRRHEPGGASTALGIAVDDLWAFAISPDETHILFGGDYAAGGAPANGVWLARVDGTDARRIDGIDAASIARGGIRWSANGDLALVALADEIVVVDTASAAVLERHAALGDVEPTWSTDRRYAYVRIAANGDAEARVRNLADGSEFTLATAPFSFVRLAWSPDGTRIAAYDGSALAVLDAADGHALGEPIDAFDSDLAWTASGRIVVAQTDGTIRTLVPAGVFCGGAIDLVAARHTFTAIARDAAGNASLPASPIEVRSPGTGLPDLAIGSADILVVPADARPGDTVLALATLRNAGNALAAASVSRATLVAPDGTVRTLPDTAVPALGAGATYVSTLDLGALAQAGTWRLRIDADAAARIAESDEANNRAEALVRVVADAAPQLDVQADRGLYAPGEAVTGEVVVAGTIAGARVRVAVVDAAGAVVDELGDYAVATLARGERWTQAVRWNAAGVFAGDYRLRARLVGANGATLVERTSAFAVARVRHVALAVAPETATATVGGPLRVRSEVAFADGNAPIDGARLVLVALAPGGAEIALADQPLGTLLPGYEIRKDDLWNTAGLAPGAYGLRLRLVAPDYATLAESSVTLDAAAPTIALAGALALSPAESVAAGFGGDLRFTLTNRGDVALAGVVARVRVAVAGSSTSVAQTQQTFDLAPGANGNGALSLAAPPLALVPHGAVLEARLPGDAPDAWRVLARLGFGVVDALPPEIVVLSPASAATQSAVVALRASIVDRHSTIALAQFRVDGGAWQPLGMGAEGYYLRGVDGLADGTHRVVVRARDAWGNETTSDERTFDVDATAPSIAIDGIADGDAVSRVVTPTIAIVEAHPGTDDVRLNGAPYVSGTPIDADGEYLLSVRATDAAGNVAQRTVRFAIDRVAPAVAIAQPADGAVVSQSTVSVIVQTEANATATLAAGAWQSQQTADAAGTATFAAVPLAPGDNAIAATARDRAGNAGGPASVRVRYETQSAALVGTVQPGAAELAHGTPLAVTLTAHNPGATALPAQRLRVRVETATAQVLAEDTVERDFAAGETFATDRTFASDAWPLGSVGVTLAVDRGGAWTTLDAEAVDVVDRAQPVLAALAPAAGAVLRSPVALRAAASDALSGIASVEARIDGAAWFALTATATPGEFASAPLALDEGDRAAELRATDGAGNVRTLAPVAFAVDDTAPSIAVTGVADGDLVAHAVTPSIAVTDAHPGTTTIALNGAPFVSGTAIDASGEYVLRIASTDAAGNAAQRQIAFAIDREPPAVVIASPADGATVHASTVAIAGTTEPLARVDIAIGTFAATVFADASGAFGVAAANLVAGANTIAATATDRAGNVGAQARIVVTYVPEVSLVTGEFGTVAPIVLRGAPLVAPYTVRNPGAVAVDGIPVRVRLFALGASEPAASRETTVSLASQGAQTLDATFDTAAFDGGDYRLRLEAFQAASGGTPAWTLLAETPTQIYAPCVNGEPPDRFFMNGFDLVDHIFCDGFDFVAATPASRRSTPDAVPWLAYARYVLAAQRYAGVTR</sequence>
<dbReference type="InterPro" id="IPR003961">
    <property type="entry name" value="FN3_dom"/>
</dbReference>
<dbReference type="Pfam" id="PF13860">
    <property type="entry name" value="FlgD_ig"/>
    <property type="match status" value="2"/>
</dbReference>
<dbReference type="InterPro" id="IPR011659">
    <property type="entry name" value="WD40"/>
</dbReference>
<dbReference type="InterPro" id="IPR025965">
    <property type="entry name" value="FlgD/Vpr_Ig-like"/>
</dbReference>
<dbReference type="Pfam" id="PF17957">
    <property type="entry name" value="Big_7"/>
    <property type="match status" value="1"/>
</dbReference>
<keyword evidence="5" id="KW-1185">Reference proteome</keyword>
<dbReference type="InterPro" id="IPR036116">
    <property type="entry name" value="FN3_sf"/>
</dbReference>
<evidence type="ECO:0000256" key="1">
    <source>
        <dbReference type="SAM" id="MobiDB-lite"/>
    </source>
</evidence>
<dbReference type="InterPro" id="IPR011635">
    <property type="entry name" value="CARDB"/>
</dbReference>
<dbReference type="Pfam" id="PF07705">
    <property type="entry name" value="CARDB"/>
    <property type="match status" value="5"/>
</dbReference>
<dbReference type="SUPFAM" id="SSF48239">
    <property type="entry name" value="Terpenoid cyclases/Protein prenyltransferases"/>
    <property type="match status" value="1"/>
</dbReference>
<dbReference type="SUPFAM" id="SSF49265">
    <property type="entry name" value="Fibronectin type III"/>
    <property type="match status" value="1"/>
</dbReference>
<dbReference type="Gene3D" id="2.120.10.30">
    <property type="entry name" value="TolB, C-terminal domain"/>
    <property type="match status" value="1"/>
</dbReference>
<feature type="region of interest" description="Disordered" evidence="1">
    <location>
        <begin position="4130"/>
        <end position="4149"/>
    </location>
</feature>
<feature type="domain" description="Fibronectin type-III" evidence="3">
    <location>
        <begin position="3740"/>
        <end position="3944"/>
    </location>
</feature>
<keyword evidence="2" id="KW-0732">Signal</keyword>
<feature type="domain" description="Fibronectin type-III" evidence="3">
    <location>
        <begin position="3562"/>
        <end position="3638"/>
    </location>
</feature>
<feature type="signal peptide" evidence="2">
    <location>
        <begin position="1"/>
        <end position="22"/>
    </location>
</feature>
<dbReference type="SMART" id="SM00060">
    <property type="entry name" value="FN3"/>
    <property type="match status" value="3"/>
</dbReference>
<dbReference type="Gene3D" id="2.60.40.4070">
    <property type="match status" value="2"/>
</dbReference>